<keyword evidence="2 5" id="KW-0808">Transferase</keyword>
<evidence type="ECO:0000259" key="4">
    <source>
        <dbReference type="Pfam" id="PF00294"/>
    </source>
</evidence>
<comment type="caution">
    <text evidence="5">The sequence shown here is derived from an EMBL/GenBank/DDBJ whole genome shotgun (WGS) entry which is preliminary data.</text>
</comment>
<sequence length="317" mass="33292">MPDLVTFGETMLRLSPPGDTPIETADSFDVHAAGAESNVAAAAARLGADAAWLSKLPDSPPGRRVTGALRRHGVEPAVVWTDDGRQGTYYLESGDQPRGATVVYDRDHAAVRTATPDELATDRVESASVFHTTGITPALSDTLARTTGDLLTLAREAGTTTTFDLNYRSKLWEPAEARETLTDLFPHVDVLVVAERDAETVLGLSGPADEQARHLAGEYDFQTTIVTTGSEGVVALHDGELLEQPAFTAGDSHPVGTGDAFVGGYLAKRLQDGTVADALTYGAATAALKRTIPGDVAVVTPAAVDRVVAGDDTDISR</sequence>
<protein>
    <submittedName>
        <fullName evidence="5">Bifunctional 2-dehydro-3-deoxygluconokinase/2-dehydro-3-deoxygalactonokinase</fullName>
        <ecNumber evidence="5">2.7.1.178</ecNumber>
    </submittedName>
</protein>
<dbReference type="EC" id="2.7.1.178" evidence="5"/>
<name>A0ABD6C676_9EURY</name>
<dbReference type="RefSeq" id="WP_247377187.1">
    <property type="nucleotide sequence ID" value="NZ_JALLGV010000003.1"/>
</dbReference>
<dbReference type="InterPro" id="IPR052700">
    <property type="entry name" value="Carb_kinase_PfkB-like"/>
</dbReference>
<dbReference type="PANTHER" id="PTHR43320:SF2">
    <property type="entry name" value="2-DEHYDRO-3-DEOXYGLUCONOKINASE_2-DEHYDRO-3-DEOXYGALACTONOKINASE"/>
    <property type="match status" value="1"/>
</dbReference>
<keyword evidence="3" id="KW-0418">Kinase</keyword>
<dbReference type="EMBL" id="JBHUDJ010000001">
    <property type="protein sequence ID" value="MFD1585752.1"/>
    <property type="molecule type" value="Genomic_DNA"/>
</dbReference>
<evidence type="ECO:0000313" key="5">
    <source>
        <dbReference type="EMBL" id="MFD1585752.1"/>
    </source>
</evidence>
<reference evidence="5 6" key="1">
    <citation type="journal article" date="2019" name="Int. J. Syst. Evol. Microbiol.">
        <title>The Global Catalogue of Microorganisms (GCM) 10K type strain sequencing project: providing services to taxonomists for standard genome sequencing and annotation.</title>
        <authorList>
            <consortium name="The Broad Institute Genomics Platform"/>
            <consortium name="The Broad Institute Genome Sequencing Center for Infectious Disease"/>
            <person name="Wu L."/>
            <person name="Ma J."/>
        </authorList>
    </citation>
    <scope>NUCLEOTIDE SEQUENCE [LARGE SCALE GENOMIC DNA]</scope>
    <source>
        <strain evidence="5 6">CGMCC 1.12125</strain>
    </source>
</reference>
<dbReference type="Proteomes" id="UP001597119">
    <property type="component" value="Unassembled WGS sequence"/>
</dbReference>
<feature type="domain" description="Carbohydrate kinase PfkB" evidence="4">
    <location>
        <begin position="1"/>
        <end position="295"/>
    </location>
</feature>
<keyword evidence="6" id="KW-1185">Reference proteome</keyword>
<dbReference type="CDD" id="cd01166">
    <property type="entry name" value="KdgK"/>
    <property type="match status" value="1"/>
</dbReference>
<evidence type="ECO:0000256" key="2">
    <source>
        <dbReference type="ARBA" id="ARBA00022679"/>
    </source>
</evidence>
<accession>A0ABD6C676</accession>
<dbReference type="SUPFAM" id="SSF53613">
    <property type="entry name" value="Ribokinase-like"/>
    <property type="match status" value="1"/>
</dbReference>
<evidence type="ECO:0000256" key="3">
    <source>
        <dbReference type="ARBA" id="ARBA00022777"/>
    </source>
</evidence>
<dbReference type="InterPro" id="IPR011611">
    <property type="entry name" value="PfkB_dom"/>
</dbReference>
<evidence type="ECO:0000256" key="1">
    <source>
        <dbReference type="ARBA" id="ARBA00010688"/>
    </source>
</evidence>
<organism evidence="5 6">
    <name type="scientific">Halorientalis brevis</name>
    <dbReference type="NCBI Taxonomy" id="1126241"/>
    <lineage>
        <taxon>Archaea</taxon>
        <taxon>Methanobacteriati</taxon>
        <taxon>Methanobacteriota</taxon>
        <taxon>Stenosarchaea group</taxon>
        <taxon>Halobacteria</taxon>
        <taxon>Halobacteriales</taxon>
        <taxon>Haloarculaceae</taxon>
        <taxon>Halorientalis</taxon>
    </lineage>
</organism>
<dbReference type="Pfam" id="PF00294">
    <property type="entry name" value="PfkB"/>
    <property type="match status" value="1"/>
</dbReference>
<comment type="similarity">
    <text evidence="1">Belongs to the carbohydrate kinase PfkB family.</text>
</comment>
<dbReference type="InterPro" id="IPR054871">
    <property type="entry name" value="KDG_KDGal_kin_Halo"/>
</dbReference>
<dbReference type="InterPro" id="IPR029056">
    <property type="entry name" value="Ribokinase-like"/>
</dbReference>
<dbReference type="PRINTS" id="PR00990">
    <property type="entry name" value="RIBOKINASE"/>
</dbReference>
<dbReference type="Gene3D" id="3.40.1190.20">
    <property type="match status" value="1"/>
</dbReference>
<dbReference type="AlphaFoldDB" id="A0ABD6C676"/>
<dbReference type="NCBIfam" id="NF041332">
    <property type="entry name" value="KDG_KDGal_kin_Halo"/>
    <property type="match status" value="1"/>
</dbReference>
<gene>
    <name evidence="5" type="primary">kdgK1</name>
    <name evidence="5" type="ORF">ACFR9U_02055</name>
</gene>
<proteinExistence type="inferred from homology"/>
<dbReference type="PANTHER" id="PTHR43320">
    <property type="entry name" value="SUGAR KINASE"/>
    <property type="match status" value="1"/>
</dbReference>
<dbReference type="GO" id="GO:0016301">
    <property type="term" value="F:kinase activity"/>
    <property type="evidence" value="ECO:0007669"/>
    <property type="project" value="UniProtKB-KW"/>
</dbReference>
<evidence type="ECO:0000313" key="6">
    <source>
        <dbReference type="Proteomes" id="UP001597119"/>
    </source>
</evidence>
<dbReference type="InterPro" id="IPR002139">
    <property type="entry name" value="Ribo/fructo_kinase"/>
</dbReference>